<feature type="chain" id="PRO_5035166255" description="Peptidase C14 caspase domain-containing protein" evidence="4">
    <location>
        <begin position="19"/>
        <end position="1094"/>
    </location>
</feature>
<dbReference type="SUPFAM" id="SSF75011">
    <property type="entry name" value="3-carboxy-cis,cis-mucoante lactonizing enzyme"/>
    <property type="match status" value="1"/>
</dbReference>
<dbReference type="RefSeq" id="WP_171605908.1">
    <property type="nucleotide sequence ID" value="NZ_WHPF01000001.1"/>
</dbReference>
<dbReference type="SMART" id="SM00320">
    <property type="entry name" value="WD40"/>
    <property type="match status" value="5"/>
</dbReference>
<name>A0A8J8JPU2_9BACT</name>
<dbReference type="InterPro" id="IPR001680">
    <property type="entry name" value="WD40_rpt"/>
</dbReference>
<evidence type="ECO:0000256" key="3">
    <source>
        <dbReference type="PROSITE-ProRule" id="PRU00221"/>
    </source>
</evidence>
<dbReference type="Gene3D" id="3.40.50.1460">
    <property type="match status" value="1"/>
</dbReference>
<protein>
    <recommendedName>
        <fullName evidence="5">Peptidase C14 caspase domain-containing protein</fullName>
    </recommendedName>
</protein>
<dbReference type="Pfam" id="PF00400">
    <property type="entry name" value="WD40"/>
    <property type="match status" value="1"/>
</dbReference>
<dbReference type="GO" id="GO:0006508">
    <property type="term" value="P:proteolysis"/>
    <property type="evidence" value="ECO:0007669"/>
    <property type="project" value="InterPro"/>
</dbReference>
<reference evidence="6" key="1">
    <citation type="submission" date="2019-10" db="EMBL/GenBank/DDBJ databases">
        <title>Draft genome sequence of Panacibacter sp. KCS-6.</title>
        <authorList>
            <person name="Yim K.J."/>
        </authorList>
    </citation>
    <scope>NUCLEOTIDE SEQUENCE</scope>
    <source>
        <strain evidence="6">KCS-6</strain>
    </source>
</reference>
<dbReference type="InterPro" id="IPR011047">
    <property type="entry name" value="Quinoprotein_ADH-like_sf"/>
</dbReference>
<proteinExistence type="predicted"/>
<gene>
    <name evidence="6" type="ORF">GD597_00860</name>
</gene>
<evidence type="ECO:0000256" key="4">
    <source>
        <dbReference type="SAM" id="SignalP"/>
    </source>
</evidence>
<dbReference type="InterPro" id="IPR015943">
    <property type="entry name" value="WD40/YVTN_repeat-like_dom_sf"/>
</dbReference>
<evidence type="ECO:0000256" key="2">
    <source>
        <dbReference type="ARBA" id="ARBA00022737"/>
    </source>
</evidence>
<keyword evidence="1 3" id="KW-0853">WD repeat</keyword>
<dbReference type="EMBL" id="WHPF01000001">
    <property type="protein sequence ID" value="NNV53987.1"/>
    <property type="molecule type" value="Genomic_DNA"/>
</dbReference>
<dbReference type="SUPFAM" id="SSF52129">
    <property type="entry name" value="Caspase-like"/>
    <property type="match status" value="1"/>
</dbReference>
<organism evidence="6 7">
    <name type="scientific">Limnovirga soli</name>
    <dbReference type="NCBI Taxonomy" id="2656915"/>
    <lineage>
        <taxon>Bacteria</taxon>
        <taxon>Pseudomonadati</taxon>
        <taxon>Bacteroidota</taxon>
        <taxon>Chitinophagia</taxon>
        <taxon>Chitinophagales</taxon>
        <taxon>Chitinophagaceae</taxon>
        <taxon>Limnovirga</taxon>
    </lineage>
</organism>
<evidence type="ECO:0000256" key="1">
    <source>
        <dbReference type="ARBA" id="ARBA00022574"/>
    </source>
</evidence>
<evidence type="ECO:0000259" key="5">
    <source>
        <dbReference type="Pfam" id="PF00656"/>
    </source>
</evidence>
<keyword evidence="4" id="KW-0732">Signal</keyword>
<evidence type="ECO:0000313" key="7">
    <source>
        <dbReference type="Proteomes" id="UP000598971"/>
    </source>
</evidence>
<dbReference type="SUPFAM" id="SSF50998">
    <property type="entry name" value="Quinoprotein alcohol dehydrogenase-like"/>
    <property type="match status" value="1"/>
</dbReference>
<dbReference type="PANTHER" id="PTHR19848">
    <property type="entry name" value="WD40 REPEAT PROTEIN"/>
    <property type="match status" value="1"/>
</dbReference>
<dbReference type="InterPro" id="IPR029030">
    <property type="entry name" value="Caspase-like_dom_sf"/>
</dbReference>
<dbReference type="PROSITE" id="PS50082">
    <property type="entry name" value="WD_REPEATS_2"/>
    <property type="match status" value="1"/>
</dbReference>
<keyword evidence="2" id="KW-0677">Repeat</keyword>
<feature type="domain" description="Peptidase C14 caspase" evidence="5">
    <location>
        <begin position="845"/>
        <end position="1073"/>
    </location>
</feature>
<accession>A0A8J8JPU2</accession>
<dbReference type="PANTHER" id="PTHR19848:SF8">
    <property type="entry name" value="F-BOX AND WD REPEAT DOMAIN CONTAINING 7"/>
    <property type="match status" value="1"/>
</dbReference>
<dbReference type="GO" id="GO:0004197">
    <property type="term" value="F:cysteine-type endopeptidase activity"/>
    <property type="evidence" value="ECO:0007669"/>
    <property type="project" value="InterPro"/>
</dbReference>
<feature type="signal peptide" evidence="4">
    <location>
        <begin position="1"/>
        <end position="18"/>
    </location>
</feature>
<dbReference type="InterPro" id="IPR011600">
    <property type="entry name" value="Pept_C14_caspase"/>
</dbReference>
<evidence type="ECO:0000313" key="6">
    <source>
        <dbReference type="EMBL" id="NNV53987.1"/>
    </source>
</evidence>
<dbReference type="Pfam" id="PF00656">
    <property type="entry name" value="Peptidase_C14"/>
    <property type="match status" value="1"/>
</dbReference>
<keyword evidence="7" id="KW-1185">Reference proteome</keyword>
<dbReference type="Gene3D" id="2.130.10.10">
    <property type="entry name" value="YVTN repeat-like/Quinoprotein amine dehydrogenase"/>
    <property type="match status" value="4"/>
</dbReference>
<comment type="caution">
    <text evidence="6">The sequence shown here is derived from an EMBL/GenBank/DDBJ whole genome shotgun (WGS) entry which is preliminary data.</text>
</comment>
<dbReference type="AlphaFoldDB" id="A0A8J8JPU2"/>
<dbReference type="PROSITE" id="PS50294">
    <property type="entry name" value="WD_REPEATS_REGION"/>
    <property type="match status" value="1"/>
</dbReference>
<sequence length="1094" mass="120705">MKRIMLFVCILLSRLVIAQAPELIVPAGHGDQVYLTKFSADGKFLFSVGTGAKGVKIWDTKNGRLLKNLPVKDFPTSMQITTDDRQLIVTTKSGIYFYAFPSFKLLNTIQHGATDAVLGGNNLYILYKENTNGFNTASIDVSNYREKALFADANASADVISLSPQGDKLFVASGFYIRVINIGNGSLINSFSPETGKIFLGFTPTGSLIGFTDKGKNKSVPGTSDAASLSPVRSFDFKIPTSYHFNSLKNQIAFGENDLVCLSDDGAISIANYLTGKKIREIKTPDEDIICMAASGNMLVAGDKFKGTLKQYNLNTGKLVRIYGEDAIAPVVWEAATNNTTGIILDGVFDSPCGYFSSQENGKVTAAAFQKESNELMSIVGISADASLTATYNQKEVQLYKAPVFDQPYLSFSVPDKQVGALGISPDKKKLVVAYKNYIDVYDMATGSLLNEIPNDVMMFGKEKIKKDEYLNDDKSVCSFSADGNFVAVKVERPVVFDLAKNKSLADLYQAYNVEAIKLTADGQKLYYVQGEKYGVAKWFEYDVAHPQPPVGTSLNLSLTEERISDFDVQKTNVSISPDLNLIAYVRNEEIWVYNRKEFVNTAFLKGHQSYVRQVRWLANGILVSSGNDNTMRFWDAKKGVELAKLVMFTNGSWVIVTPNGQFDASEDAMKKLYYVQGIETIPLDNLYEKFFTPNLLARIMQNDALPAPDVDVNKLAAPPKVKMSFDAARNLVVGDDIAKIDWTNENISIKVTAECNEDAIDEIRLYLNGKLIDGTNRNLVVADDNQKSLTKTFTIKLAPGINNFKAIALNTQRTESQPDETDVNFIPAKNIPAPTIDDVTLHLVVIGIDNYKNPKYNLNYAKADASSFKDEMQQNNNGIFSKTKLYFITDENALKDKIESTFQTVIKEAKPKDLFIFYYAGHGVMSNTKNNKEFFIVPYDVTQLYGAEDALEQKGISATELQDYSKKIPAQKQLFILDACQSAGMIDAIAMRGAAEEKAIAQLARSTGSHWLTASGSEQFAAEFSQLGHGVFTYALLQGLKGGAANGDKQITVNELKAYLEIQVPELSQKYKGSPQYPASYGYGNDFPIEVIK</sequence>
<feature type="repeat" description="WD" evidence="3">
    <location>
        <begin position="605"/>
        <end position="645"/>
    </location>
</feature>
<dbReference type="Proteomes" id="UP000598971">
    <property type="component" value="Unassembled WGS sequence"/>
</dbReference>